<name>A0A5D2GNQ0_GOSDA</name>
<accession>A0A5D2GNQ0</accession>
<dbReference type="AlphaFoldDB" id="A0A5D2GNQ0"/>
<keyword evidence="2" id="KW-1185">Reference proteome</keyword>
<evidence type="ECO:0000313" key="2">
    <source>
        <dbReference type="Proteomes" id="UP000323506"/>
    </source>
</evidence>
<dbReference type="EMBL" id="CM017692">
    <property type="protein sequence ID" value="TYH19725.1"/>
    <property type="molecule type" value="Genomic_DNA"/>
</dbReference>
<organism evidence="1 2">
    <name type="scientific">Gossypium darwinii</name>
    <name type="common">Darwin's cotton</name>
    <name type="synonym">Gossypium barbadense var. darwinii</name>
    <dbReference type="NCBI Taxonomy" id="34276"/>
    <lineage>
        <taxon>Eukaryota</taxon>
        <taxon>Viridiplantae</taxon>
        <taxon>Streptophyta</taxon>
        <taxon>Embryophyta</taxon>
        <taxon>Tracheophyta</taxon>
        <taxon>Spermatophyta</taxon>
        <taxon>Magnoliopsida</taxon>
        <taxon>eudicotyledons</taxon>
        <taxon>Gunneridae</taxon>
        <taxon>Pentapetalae</taxon>
        <taxon>rosids</taxon>
        <taxon>malvids</taxon>
        <taxon>Malvales</taxon>
        <taxon>Malvaceae</taxon>
        <taxon>Malvoideae</taxon>
        <taxon>Gossypium</taxon>
    </lineage>
</organism>
<proteinExistence type="predicted"/>
<sequence>MVRILLNSCLLPARSTFSYSVRTSNCDSKSSKAYKLSKFSSLHSYRIHIQGARNITATHWDRVVRIQNQATHKSYIWSLDCHCNQ</sequence>
<reference evidence="1 2" key="1">
    <citation type="submission" date="2019-06" db="EMBL/GenBank/DDBJ databases">
        <title>WGS assembly of Gossypium darwinii.</title>
        <authorList>
            <person name="Chen Z.J."/>
            <person name="Sreedasyam A."/>
            <person name="Ando A."/>
            <person name="Song Q."/>
            <person name="De L."/>
            <person name="Hulse-Kemp A."/>
            <person name="Ding M."/>
            <person name="Ye W."/>
            <person name="Kirkbride R."/>
            <person name="Jenkins J."/>
            <person name="Plott C."/>
            <person name="Lovell J."/>
            <person name="Lin Y.-M."/>
            <person name="Vaughn R."/>
            <person name="Liu B."/>
            <person name="Li W."/>
            <person name="Simpson S."/>
            <person name="Scheffler B."/>
            <person name="Saski C."/>
            <person name="Grover C."/>
            <person name="Hu G."/>
            <person name="Conover J."/>
            <person name="Carlson J."/>
            <person name="Shu S."/>
            <person name="Boston L."/>
            <person name="Williams M."/>
            <person name="Peterson D."/>
            <person name="Mcgee K."/>
            <person name="Jones D."/>
            <person name="Wendel J."/>
            <person name="Stelly D."/>
            <person name="Grimwood J."/>
            <person name="Schmutz J."/>
        </authorList>
    </citation>
    <scope>NUCLEOTIDE SEQUENCE [LARGE SCALE GENOMIC DNA]</scope>
    <source>
        <strain evidence="1">1808015.09</strain>
    </source>
</reference>
<protein>
    <submittedName>
        <fullName evidence="1">Uncharacterized protein</fullName>
    </submittedName>
</protein>
<evidence type="ECO:0000313" key="1">
    <source>
        <dbReference type="EMBL" id="TYH19725.1"/>
    </source>
</evidence>
<dbReference type="Proteomes" id="UP000323506">
    <property type="component" value="Chromosome A05"/>
</dbReference>
<gene>
    <name evidence="1" type="ORF">ES288_A05G375000v1</name>
</gene>